<name>A0A8J6NVE0_9BACT</name>
<organism evidence="1 2">
    <name type="scientific">Candidatus Desulfatibia vada</name>
    <dbReference type="NCBI Taxonomy" id="2841696"/>
    <lineage>
        <taxon>Bacteria</taxon>
        <taxon>Pseudomonadati</taxon>
        <taxon>Thermodesulfobacteriota</taxon>
        <taxon>Desulfobacteria</taxon>
        <taxon>Desulfobacterales</taxon>
        <taxon>Desulfobacterales incertae sedis</taxon>
        <taxon>Candidatus Desulfatibia</taxon>
    </lineage>
</organism>
<evidence type="ECO:0000313" key="1">
    <source>
        <dbReference type="EMBL" id="MBC8434039.1"/>
    </source>
</evidence>
<evidence type="ECO:0000313" key="2">
    <source>
        <dbReference type="Proteomes" id="UP000605201"/>
    </source>
</evidence>
<accession>A0A8J6NVE0</accession>
<dbReference type="AlphaFoldDB" id="A0A8J6NVE0"/>
<dbReference type="Proteomes" id="UP000605201">
    <property type="component" value="Unassembled WGS sequence"/>
</dbReference>
<proteinExistence type="predicted"/>
<reference evidence="1 2" key="1">
    <citation type="submission" date="2020-08" db="EMBL/GenBank/DDBJ databases">
        <title>Bridging the membrane lipid divide: bacteria of the FCB group superphylum have the potential to synthesize archaeal ether lipids.</title>
        <authorList>
            <person name="Villanueva L."/>
            <person name="Von Meijenfeldt F.A.B."/>
            <person name="Westbye A.B."/>
            <person name="Yadav S."/>
            <person name="Hopmans E.C."/>
            <person name="Dutilh B.E."/>
            <person name="Sinninghe Damste J.S."/>
        </authorList>
    </citation>
    <scope>NUCLEOTIDE SEQUENCE [LARGE SCALE GENOMIC DNA]</scope>
    <source>
        <strain evidence="1">NIOZ-UU17</strain>
    </source>
</reference>
<protein>
    <submittedName>
        <fullName evidence="1">Uncharacterized protein</fullName>
    </submittedName>
</protein>
<comment type="caution">
    <text evidence="1">The sequence shown here is derived from an EMBL/GenBank/DDBJ whole genome shotgun (WGS) entry which is preliminary data.</text>
</comment>
<gene>
    <name evidence="1" type="ORF">H8D96_19185</name>
</gene>
<sequence>MPTLALLAAALLNNQYLDSLGDSAEQILSKNYKSIRAAQQTRKMLEETRNRLLEQISQTQL</sequence>
<dbReference type="EMBL" id="JACNIG010000372">
    <property type="protein sequence ID" value="MBC8434039.1"/>
    <property type="molecule type" value="Genomic_DNA"/>
</dbReference>